<dbReference type="RefSeq" id="WP_345710404.1">
    <property type="nucleotide sequence ID" value="NZ_BAABIL010000010.1"/>
</dbReference>
<comment type="caution">
    <text evidence="1">The sequence shown here is derived from an EMBL/GenBank/DDBJ whole genome shotgun (WGS) entry which is preliminary data.</text>
</comment>
<keyword evidence="2" id="KW-1185">Reference proteome</keyword>
<accession>A0ABP9H6G4</accession>
<sequence length="292" mass="33126">MEYQASKPISLAGHPLYTEKWLQERIANDPSLLGLGDLVVKDVERRQPRAGRLDLLLSDVGADKPTRYEVELQLGATDETHIIRTVEYWDIERRRYPQYDHIAVIVAEDITSRFLNVLSLFNGFIPLIAIQLSALQVGDVLTLHTTRVMDVTTLGVDDDDEAVNASADRSYWESRGTPASLKIVDALWEMVRAHDPSLSLKYNKHYIGLARDGVADNFAAFRPRKEYVAVEFRIPRSDELTAQLEQSGVDVLDYQVRWGRYRLRLTASDLTRHSELIKGMIAKAHGTLPPEE</sequence>
<evidence type="ECO:0000313" key="1">
    <source>
        <dbReference type="EMBL" id="GAA4961769.1"/>
    </source>
</evidence>
<gene>
    <name evidence="1" type="ORF">GCM10023225_01720</name>
</gene>
<dbReference type="Gene3D" id="3.40.1350.10">
    <property type="match status" value="1"/>
</dbReference>
<evidence type="ECO:0008006" key="3">
    <source>
        <dbReference type="Google" id="ProtNLM"/>
    </source>
</evidence>
<reference evidence="2" key="1">
    <citation type="journal article" date="2019" name="Int. J. Syst. Evol. Microbiol.">
        <title>The Global Catalogue of Microorganisms (GCM) 10K type strain sequencing project: providing services to taxonomists for standard genome sequencing and annotation.</title>
        <authorList>
            <consortium name="The Broad Institute Genomics Platform"/>
            <consortium name="The Broad Institute Genome Sequencing Center for Infectious Disease"/>
            <person name="Wu L."/>
            <person name="Ma J."/>
        </authorList>
    </citation>
    <scope>NUCLEOTIDE SEQUENCE [LARGE SCALE GENOMIC DNA]</scope>
    <source>
        <strain evidence="2">JCM 18126</strain>
    </source>
</reference>
<dbReference type="InterPro" id="IPR011856">
    <property type="entry name" value="tRNA_endonuc-like_dom_sf"/>
</dbReference>
<dbReference type="Proteomes" id="UP001501195">
    <property type="component" value="Unassembled WGS sequence"/>
</dbReference>
<proteinExistence type="predicted"/>
<dbReference type="EMBL" id="BAABIL010000010">
    <property type="protein sequence ID" value="GAA4961769.1"/>
    <property type="molecule type" value="Genomic_DNA"/>
</dbReference>
<name>A0ABP9H6G4_9ACTN</name>
<protein>
    <recommendedName>
        <fullName evidence="3">DUF5655 domain-containing protein</fullName>
    </recommendedName>
</protein>
<organism evidence="1 2">
    <name type="scientific">Kineococcus glutinatus</name>
    <dbReference type="NCBI Taxonomy" id="1070872"/>
    <lineage>
        <taxon>Bacteria</taxon>
        <taxon>Bacillati</taxon>
        <taxon>Actinomycetota</taxon>
        <taxon>Actinomycetes</taxon>
        <taxon>Kineosporiales</taxon>
        <taxon>Kineosporiaceae</taxon>
        <taxon>Kineococcus</taxon>
    </lineage>
</organism>
<evidence type="ECO:0000313" key="2">
    <source>
        <dbReference type="Proteomes" id="UP001501195"/>
    </source>
</evidence>